<feature type="transmembrane region" description="Helical" evidence="1">
    <location>
        <begin position="100"/>
        <end position="118"/>
    </location>
</feature>
<organism evidence="2 3">
    <name type="scientific">Lupinus angustifolius</name>
    <name type="common">Narrow-leaved blue lupine</name>
    <dbReference type="NCBI Taxonomy" id="3871"/>
    <lineage>
        <taxon>Eukaryota</taxon>
        <taxon>Viridiplantae</taxon>
        <taxon>Streptophyta</taxon>
        <taxon>Embryophyta</taxon>
        <taxon>Tracheophyta</taxon>
        <taxon>Spermatophyta</taxon>
        <taxon>Magnoliopsida</taxon>
        <taxon>eudicotyledons</taxon>
        <taxon>Gunneridae</taxon>
        <taxon>Pentapetalae</taxon>
        <taxon>rosids</taxon>
        <taxon>fabids</taxon>
        <taxon>Fabales</taxon>
        <taxon>Fabaceae</taxon>
        <taxon>Papilionoideae</taxon>
        <taxon>50 kb inversion clade</taxon>
        <taxon>genistoids sensu lato</taxon>
        <taxon>core genistoids</taxon>
        <taxon>Genisteae</taxon>
        <taxon>Lupinus</taxon>
    </lineage>
</organism>
<dbReference type="AlphaFoldDB" id="A0A4P1RP01"/>
<dbReference type="PANTHER" id="PTHR11439:SF455">
    <property type="entry name" value="RLK (RECEPTOR-LIKE PROTEIN KINASE) 8, PUTATIVE-RELATED"/>
    <property type="match status" value="1"/>
</dbReference>
<keyword evidence="1" id="KW-0472">Membrane</keyword>
<dbReference type="Proteomes" id="UP000188354">
    <property type="component" value="Chromosome LG03"/>
</dbReference>
<dbReference type="STRING" id="3871.A0A4P1RP01"/>
<evidence type="ECO:0008006" key="4">
    <source>
        <dbReference type="Google" id="ProtNLM"/>
    </source>
</evidence>
<keyword evidence="1" id="KW-1133">Transmembrane helix</keyword>
<dbReference type="Gramene" id="OIW15218">
    <property type="protein sequence ID" value="OIW15218"/>
    <property type="gene ID" value="TanjilG_08810"/>
</dbReference>
<evidence type="ECO:0000313" key="3">
    <source>
        <dbReference type="Proteomes" id="UP000188354"/>
    </source>
</evidence>
<accession>A0A4P1RP01</accession>
<dbReference type="PANTHER" id="PTHR11439">
    <property type="entry name" value="GAG-POL-RELATED RETROTRANSPOSON"/>
    <property type="match status" value="1"/>
</dbReference>
<dbReference type="EMBL" id="CM007363">
    <property type="protein sequence ID" value="OIW15218.1"/>
    <property type="molecule type" value="Genomic_DNA"/>
</dbReference>
<keyword evidence="1" id="KW-0812">Transmembrane</keyword>
<reference evidence="2 3" key="1">
    <citation type="journal article" date="2017" name="Plant Biotechnol. J.">
        <title>A comprehensive draft genome sequence for lupin (Lupinus angustifolius), an emerging health food: insights into plant-microbe interactions and legume evolution.</title>
        <authorList>
            <person name="Hane J.K."/>
            <person name="Ming Y."/>
            <person name="Kamphuis L.G."/>
            <person name="Nelson M.N."/>
            <person name="Garg G."/>
            <person name="Atkins C.A."/>
            <person name="Bayer P.E."/>
            <person name="Bravo A."/>
            <person name="Bringans S."/>
            <person name="Cannon S."/>
            <person name="Edwards D."/>
            <person name="Foley R."/>
            <person name="Gao L.L."/>
            <person name="Harrison M.J."/>
            <person name="Huang W."/>
            <person name="Hurgobin B."/>
            <person name="Li S."/>
            <person name="Liu C.W."/>
            <person name="McGrath A."/>
            <person name="Morahan G."/>
            <person name="Murray J."/>
            <person name="Weller J."/>
            <person name="Jian J."/>
            <person name="Singh K.B."/>
        </authorList>
    </citation>
    <scope>NUCLEOTIDE SEQUENCE [LARGE SCALE GENOMIC DNA]</scope>
    <source>
        <strain evidence="3">cv. Tanjil</strain>
        <tissue evidence="2">Whole plant</tissue>
    </source>
</reference>
<protein>
    <recommendedName>
        <fullName evidence="4">Reverse transcriptase Ty1/copia-type domain-containing protein</fullName>
    </recommendedName>
</protein>
<gene>
    <name evidence="2" type="ORF">TanjilG_08810</name>
</gene>
<evidence type="ECO:0000313" key="2">
    <source>
        <dbReference type="EMBL" id="OIW15218.1"/>
    </source>
</evidence>
<keyword evidence="3" id="KW-1185">Reference proteome</keyword>
<proteinExistence type="predicted"/>
<name>A0A4P1RP01_LUPAN</name>
<sequence>MVVGQALISNGPEFFDHTLYCSLVGALQYLTITRPYLAFAVNSISQFLHCPTIEHFQAVKRILRYVKGTLHFGLRFCRTSSSALIGYSDADWARCPETCTPPMVMLFLLVIILFLGVLRS</sequence>
<evidence type="ECO:0000256" key="1">
    <source>
        <dbReference type="SAM" id="Phobius"/>
    </source>
</evidence>